<dbReference type="AlphaFoldDB" id="A0A6A6ZXF5"/>
<keyword evidence="2" id="KW-1185">Reference proteome</keyword>
<dbReference type="EMBL" id="MU006228">
    <property type="protein sequence ID" value="KAF2825077.1"/>
    <property type="molecule type" value="Genomic_DNA"/>
</dbReference>
<dbReference type="Proteomes" id="UP000799424">
    <property type="component" value="Unassembled WGS sequence"/>
</dbReference>
<dbReference type="OrthoDB" id="2157530at2759"/>
<accession>A0A6A6ZXF5</accession>
<evidence type="ECO:0000313" key="2">
    <source>
        <dbReference type="Proteomes" id="UP000799424"/>
    </source>
</evidence>
<protein>
    <submittedName>
        <fullName evidence="1">Uncharacterized protein</fullName>
    </submittedName>
</protein>
<organism evidence="1 2">
    <name type="scientific">Ophiobolus disseminans</name>
    <dbReference type="NCBI Taxonomy" id="1469910"/>
    <lineage>
        <taxon>Eukaryota</taxon>
        <taxon>Fungi</taxon>
        <taxon>Dikarya</taxon>
        <taxon>Ascomycota</taxon>
        <taxon>Pezizomycotina</taxon>
        <taxon>Dothideomycetes</taxon>
        <taxon>Pleosporomycetidae</taxon>
        <taxon>Pleosporales</taxon>
        <taxon>Pleosporineae</taxon>
        <taxon>Phaeosphaeriaceae</taxon>
        <taxon>Ophiobolus</taxon>
    </lineage>
</organism>
<sequence length="121" mass="14030">MDYTLSDETGMIPSQWIGAIRGGDAIQIVPRAYHAAWVNYTWEANIEVWVDTIDVDSTFDMRFSEDTYKHYKPLETDREEIRLVVIAPRSANPHDDLPHLSVEHTMLTDLHHTHFEALSYT</sequence>
<name>A0A6A6ZXF5_9PLEO</name>
<reference evidence="1" key="1">
    <citation type="journal article" date="2020" name="Stud. Mycol.">
        <title>101 Dothideomycetes genomes: a test case for predicting lifestyles and emergence of pathogens.</title>
        <authorList>
            <person name="Haridas S."/>
            <person name="Albert R."/>
            <person name="Binder M."/>
            <person name="Bloem J."/>
            <person name="Labutti K."/>
            <person name="Salamov A."/>
            <person name="Andreopoulos B."/>
            <person name="Baker S."/>
            <person name="Barry K."/>
            <person name="Bills G."/>
            <person name="Bluhm B."/>
            <person name="Cannon C."/>
            <person name="Castanera R."/>
            <person name="Culley D."/>
            <person name="Daum C."/>
            <person name="Ezra D."/>
            <person name="Gonzalez J."/>
            <person name="Henrissat B."/>
            <person name="Kuo A."/>
            <person name="Liang C."/>
            <person name="Lipzen A."/>
            <person name="Lutzoni F."/>
            <person name="Magnuson J."/>
            <person name="Mondo S."/>
            <person name="Nolan M."/>
            <person name="Ohm R."/>
            <person name="Pangilinan J."/>
            <person name="Park H.-J."/>
            <person name="Ramirez L."/>
            <person name="Alfaro M."/>
            <person name="Sun H."/>
            <person name="Tritt A."/>
            <person name="Yoshinaga Y."/>
            <person name="Zwiers L.-H."/>
            <person name="Turgeon B."/>
            <person name="Goodwin S."/>
            <person name="Spatafora J."/>
            <person name="Crous P."/>
            <person name="Grigoriev I."/>
        </authorList>
    </citation>
    <scope>NUCLEOTIDE SEQUENCE</scope>
    <source>
        <strain evidence="1">CBS 113818</strain>
    </source>
</reference>
<proteinExistence type="predicted"/>
<evidence type="ECO:0000313" key="1">
    <source>
        <dbReference type="EMBL" id="KAF2825077.1"/>
    </source>
</evidence>
<gene>
    <name evidence="1" type="ORF">CC86DRAFT_407314</name>
</gene>